<dbReference type="GO" id="GO:0009408">
    <property type="term" value="P:response to heat"/>
    <property type="evidence" value="ECO:0007669"/>
    <property type="project" value="InterPro"/>
</dbReference>
<evidence type="ECO:0000256" key="3">
    <source>
        <dbReference type="RuleBase" id="RU003616"/>
    </source>
</evidence>
<comment type="similarity">
    <text evidence="2 3">Belongs to the small heat shock protein (HSP20) family.</text>
</comment>
<evidence type="ECO:0000313" key="5">
    <source>
        <dbReference type="EMBL" id="TXB62461.1"/>
    </source>
</evidence>
<protein>
    <submittedName>
        <fullName evidence="5">Hsp20/alpha crystallin family protein</fullName>
    </submittedName>
</protein>
<dbReference type="PANTHER" id="PTHR46733:SF4">
    <property type="entry name" value="HEAT SHOCK PROTEIN 21, CHLOROPLASTIC"/>
    <property type="match status" value="1"/>
</dbReference>
<dbReference type="InterPro" id="IPR002068">
    <property type="entry name" value="A-crystallin/Hsp20_dom"/>
</dbReference>
<evidence type="ECO:0000313" key="6">
    <source>
        <dbReference type="Proteomes" id="UP000321580"/>
    </source>
</evidence>
<dbReference type="InterPro" id="IPR044587">
    <property type="entry name" value="HSP21-like"/>
</dbReference>
<reference evidence="5 6" key="1">
    <citation type="submission" date="2019-08" db="EMBL/GenBank/DDBJ databases">
        <title>Genome of Phaeodactylibacter luteus.</title>
        <authorList>
            <person name="Bowman J.P."/>
        </authorList>
    </citation>
    <scope>NUCLEOTIDE SEQUENCE [LARGE SCALE GENOMIC DNA]</scope>
    <source>
        <strain evidence="5 6">KCTC 42180</strain>
    </source>
</reference>
<dbReference type="AlphaFoldDB" id="A0A5C6RJG3"/>
<name>A0A5C6RJG3_9BACT</name>
<dbReference type="PROSITE" id="PS01031">
    <property type="entry name" value="SHSP"/>
    <property type="match status" value="1"/>
</dbReference>
<dbReference type="EMBL" id="VOOR01000029">
    <property type="protein sequence ID" value="TXB62461.1"/>
    <property type="molecule type" value="Genomic_DNA"/>
</dbReference>
<keyword evidence="1" id="KW-0346">Stress response</keyword>
<keyword evidence="6" id="KW-1185">Reference proteome</keyword>
<dbReference type="SUPFAM" id="SSF49764">
    <property type="entry name" value="HSP20-like chaperones"/>
    <property type="match status" value="1"/>
</dbReference>
<evidence type="ECO:0000256" key="2">
    <source>
        <dbReference type="PROSITE-ProRule" id="PRU00285"/>
    </source>
</evidence>
<dbReference type="InterPro" id="IPR008978">
    <property type="entry name" value="HSP20-like_chaperone"/>
</dbReference>
<dbReference type="Proteomes" id="UP000321580">
    <property type="component" value="Unassembled WGS sequence"/>
</dbReference>
<accession>A0A5C6RJG3</accession>
<proteinExistence type="inferred from homology"/>
<organism evidence="5 6">
    <name type="scientific">Phaeodactylibacter luteus</name>
    <dbReference type="NCBI Taxonomy" id="1564516"/>
    <lineage>
        <taxon>Bacteria</taxon>
        <taxon>Pseudomonadati</taxon>
        <taxon>Bacteroidota</taxon>
        <taxon>Saprospiria</taxon>
        <taxon>Saprospirales</taxon>
        <taxon>Haliscomenobacteraceae</taxon>
        <taxon>Phaeodactylibacter</taxon>
    </lineage>
</organism>
<dbReference type="OrthoDB" id="983173at2"/>
<dbReference type="Pfam" id="PF00011">
    <property type="entry name" value="HSP20"/>
    <property type="match status" value="1"/>
</dbReference>
<dbReference type="RefSeq" id="WP_147168137.1">
    <property type="nucleotide sequence ID" value="NZ_VOOR01000029.1"/>
</dbReference>
<evidence type="ECO:0000259" key="4">
    <source>
        <dbReference type="PROSITE" id="PS01031"/>
    </source>
</evidence>
<dbReference type="PANTHER" id="PTHR46733">
    <property type="entry name" value="26.5 KDA HEAT SHOCK PROTEIN, MITOCHONDRIAL"/>
    <property type="match status" value="1"/>
</dbReference>
<dbReference type="Gene3D" id="2.60.40.790">
    <property type="match status" value="1"/>
</dbReference>
<dbReference type="CDD" id="cd06464">
    <property type="entry name" value="ACD_sHsps-like"/>
    <property type="match status" value="1"/>
</dbReference>
<evidence type="ECO:0000256" key="1">
    <source>
        <dbReference type="ARBA" id="ARBA00023016"/>
    </source>
</evidence>
<feature type="domain" description="SHSP" evidence="4">
    <location>
        <begin position="32"/>
        <end position="145"/>
    </location>
</feature>
<comment type="caution">
    <text evidence="5">The sequence shown here is derived from an EMBL/GenBank/DDBJ whole genome shotgun (WGS) entry which is preliminary data.</text>
</comment>
<sequence>MIRAPIKNHAFERMGERFARVIDPDHFLGRNAFDVKSAPPVNIVKDGKLFEMEIAVPGFAKDELEVFVDHGILTVKGEKRAAKTERSGKMVLEEFNFDAFERKFKLSDTIAREQITARYDKGILFLTFVDVPEEQESEIQRVAVD</sequence>
<gene>
    <name evidence="5" type="ORF">FRY97_13795</name>
</gene>